<dbReference type="Proteomes" id="UP000008144">
    <property type="component" value="Chromosome 6"/>
</dbReference>
<keyword evidence="8 11" id="KW-0472">Membrane</keyword>
<gene>
    <name evidence="13" type="primary">LOC100178270</name>
</gene>
<dbReference type="GO" id="GO:0015026">
    <property type="term" value="F:coreceptor activity"/>
    <property type="evidence" value="ECO:0000318"/>
    <property type="project" value="GO_Central"/>
</dbReference>
<dbReference type="GO" id="GO:0005886">
    <property type="term" value="C:plasma membrane"/>
    <property type="evidence" value="ECO:0007669"/>
    <property type="project" value="UniProtKB-SubCell"/>
</dbReference>
<dbReference type="GO" id="GO:0007186">
    <property type="term" value="P:G protein-coupled receptor signaling pathway"/>
    <property type="evidence" value="ECO:0000318"/>
    <property type="project" value="GO_Central"/>
</dbReference>
<reference evidence="13" key="4">
    <citation type="submission" date="2025-09" db="UniProtKB">
        <authorList>
            <consortium name="Ensembl"/>
        </authorList>
    </citation>
    <scope>IDENTIFICATION</scope>
</reference>
<evidence type="ECO:0000256" key="1">
    <source>
        <dbReference type="ARBA" id="ARBA00004251"/>
    </source>
</evidence>
<evidence type="ECO:0000256" key="4">
    <source>
        <dbReference type="ARBA" id="ARBA00022475"/>
    </source>
</evidence>
<dbReference type="InterPro" id="IPR006985">
    <property type="entry name" value="RAMP"/>
</dbReference>
<evidence type="ECO:0000256" key="6">
    <source>
        <dbReference type="ARBA" id="ARBA00022729"/>
    </source>
</evidence>
<evidence type="ECO:0000256" key="7">
    <source>
        <dbReference type="ARBA" id="ARBA00022989"/>
    </source>
</evidence>
<dbReference type="AlphaFoldDB" id="F6RT14"/>
<dbReference type="KEGG" id="cin:100178270"/>
<dbReference type="GO" id="GO:0032870">
    <property type="term" value="P:cellular response to hormone stimulus"/>
    <property type="evidence" value="ECO:0000318"/>
    <property type="project" value="GO_Central"/>
</dbReference>
<keyword evidence="6 12" id="KW-0732">Signal</keyword>
<dbReference type="GO" id="GO:0031623">
    <property type="term" value="P:receptor internalization"/>
    <property type="evidence" value="ECO:0000318"/>
    <property type="project" value="GO_Central"/>
</dbReference>
<evidence type="ECO:0000256" key="10">
    <source>
        <dbReference type="ARBA" id="ARBA00023170"/>
    </source>
</evidence>
<dbReference type="GeneTree" id="ENSGT00390000018073"/>
<keyword evidence="5 11" id="KW-0812">Transmembrane</keyword>
<dbReference type="GO" id="GO:0015031">
    <property type="term" value="P:protein transport"/>
    <property type="evidence" value="ECO:0000318"/>
    <property type="project" value="GO_Central"/>
</dbReference>
<keyword evidence="14" id="KW-1185">Reference proteome</keyword>
<dbReference type="OMA" id="CWDRYAL"/>
<evidence type="ECO:0000313" key="14">
    <source>
        <dbReference type="Proteomes" id="UP000008144"/>
    </source>
</evidence>
<dbReference type="Gene3D" id="1.10.150.510">
    <property type="entry name" value="Receptor activity modifying family"/>
    <property type="match status" value="1"/>
</dbReference>
<proteinExistence type="inferred from homology"/>
<dbReference type="EMBL" id="EAAA01002309">
    <property type="status" value="NOT_ANNOTATED_CDS"/>
    <property type="molecule type" value="Genomic_DNA"/>
</dbReference>
<comment type="similarity">
    <text evidence="2">Belongs to the RAMP family.</text>
</comment>
<evidence type="ECO:0000256" key="2">
    <source>
        <dbReference type="ARBA" id="ARBA00007087"/>
    </source>
</evidence>
<reference evidence="13" key="3">
    <citation type="submission" date="2025-08" db="UniProtKB">
        <authorList>
            <consortium name="Ensembl"/>
        </authorList>
    </citation>
    <scope>IDENTIFICATION</scope>
</reference>
<keyword evidence="7 11" id="KW-1133">Transmembrane helix</keyword>
<keyword evidence="3" id="KW-0813">Transport</keyword>
<evidence type="ECO:0000256" key="12">
    <source>
        <dbReference type="SAM" id="SignalP"/>
    </source>
</evidence>
<dbReference type="InterPro" id="IPR038126">
    <property type="entry name" value="RAMP_sf"/>
</dbReference>
<feature type="chain" id="PRO_5014090049" evidence="12">
    <location>
        <begin position="20"/>
        <end position="161"/>
    </location>
</feature>
<accession>F6RT14</accession>
<name>F6RT14_CIOIN</name>
<comment type="subcellular location">
    <subcellularLocation>
        <location evidence="1">Cell membrane</location>
        <topology evidence="1">Single-pass type I membrane protein</topology>
    </subcellularLocation>
</comment>
<dbReference type="GO" id="GO:0009986">
    <property type="term" value="C:cell surface"/>
    <property type="evidence" value="ECO:0000318"/>
    <property type="project" value="GO_Central"/>
</dbReference>
<dbReference type="GO" id="GO:0072659">
    <property type="term" value="P:protein localization to plasma membrane"/>
    <property type="evidence" value="ECO:0000318"/>
    <property type="project" value="GO_Central"/>
</dbReference>
<reference evidence="14" key="1">
    <citation type="journal article" date="2002" name="Science">
        <title>The draft genome of Ciona intestinalis: insights into chordate and vertebrate origins.</title>
        <authorList>
            <person name="Dehal P."/>
            <person name="Satou Y."/>
            <person name="Campbell R.K."/>
            <person name="Chapman J."/>
            <person name="Degnan B."/>
            <person name="De Tomaso A."/>
            <person name="Davidson B."/>
            <person name="Di Gregorio A."/>
            <person name="Gelpke M."/>
            <person name="Goodstein D.M."/>
            <person name="Harafuji N."/>
            <person name="Hastings K.E."/>
            <person name="Ho I."/>
            <person name="Hotta K."/>
            <person name="Huang W."/>
            <person name="Kawashima T."/>
            <person name="Lemaire P."/>
            <person name="Martinez D."/>
            <person name="Meinertzhagen I.A."/>
            <person name="Necula S."/>
            <person name="Nonaka M."/>
            <person name="Putnam N."/>
            <person name="Rash S."/>
            <person name="Saiga H."/>
            <person name="Satake M."/>
            <person name="Terry A."/>
            <person name="Yamada L."/>
            <person name="Wang H.G."/>
            <person name="Awazu S."/>
            <person name="Azumi K."/>
            <person name="Boore J."/>
            <person name="Branno M."/>
            <person name="Chin-Bow S."/>
            <person name="DeSantis R."/>
            <person name="Doyle S."/>
            <person name="Francino P."/>
            <person name="Keys D.N."/>
            <person name="Haga S."/>
            <person name="Hayashi H."/>
            <person name="Hino K."/>
            <person name="Imai K.S."/>
            <person name="Inaba K."/>
            <person name="Kano S."/>
            <person name="Kobayashi K."/>
            <person name="Kobayashi M."/>
            <person name="Lee B.I."/>
            <person name="Makabe K.W."/>
            <person name="Manohar C."/>
            <person name="Matassi G."/>
            <person name="Medina M."/>
            <person name="Mochizuki Y."/>
            <person name="Mount S."/>
            <person name="Morishita T."/>
            <person name="Miura S."/>
            <person name="Nakayama A."/>
            <person name="Nishizaka S."/>
            <person name="Nomoto H."/>
            <person name="Ohta F."/>
            <person name="Oishi K."/>
            <person name="Rigoutsos I."/>
            <person name="Sano M."/>
            <person name="Sasaki A."/>
            <person name="Sasakura Y."/>
            <person name="Shoguchi E."/>
            <person name="Shin-i T."/>
            <person name="Spagnuolo A."/>
            <person name="Stainier D."/>
            <person name="Suzuki M.M."/>
            <person name="Tassy O."/>
            <person name="Takatori N."/>
            <person name="Tokuoka M."/>
            <person name="Yagi K."/>
            <person name="Yoshizaki F."/>
            <person name="Wada S."/>
            <person name="Zhang C."/>
            <person name="Hyatt P.D."/>
            <person name="Larimer F."/>
            <person name="Detter C."/>
            <person name="Doggett N."/>
            <person name="Glavina T."/>
            <person name="Hawkins T."/>
            <person name="Richardson P."/>
            <person name="Lucas S."/>
            <person name="Kohara Y."/>
            <person name="Levine M."/>
            <person name="Satoh N."/>
            <person name="Rokhsar D.S."/>
        </authorList>
    </citation>
    <scope>NUCLEOTIDE SEQUENCE [LARGE SCALE GENOMIC DNA]</scope>
</reference>
<evidence type="ECO:0000256" key="5">
    <source>
        <dbReference type="ARBA" id="ARBA00022692"/>
    </source>
</evidence>
<dbReference type="PANTHER" id="PTHR14076:SF7">
    <property type="entry name" value="RECEPTOR ACTIVITY-MODIFYING PROTEIN 1-LIKE"/>
    <property type="match status" value="1"/>
</dbReference>
<evidence type="ECO:0000256" key="9">
    <source>
        <dbReference type="ARBA" id="ARBA00023157"/>
    </source>
</evidence>
<feature type="transmembrane region" description="Helical" evidence="11">
    <location>
        <begin position="135"/>
        <end position="157"/>
    </location>
</feature>
<keyword evidence="10" id="KW-0675">Receptor</keyword>
<dbReference type="Pfam" id="PF04901">
    <property type="entry name" value="RAMP"/>
    <property type="match status" value="1"/>
</dbReference>
<dbReference type="GO" id="GO:0043235">
    <property type="term" value="C:receptor complex"/>
    <property type="evidence" value="ECO:0000318"/>
    <property type="project" value="GO_Central"/>
</dbReference>
<dbReference type="HOGENOM" id="CLU_1643097_0_0_1"/>
<dbReference type="OrthoDB" id="9416539at2759"/>
<dbReference type="PANTHER" id="PTHR14076">
    <property type="entry name" value="RECEPTOR ACTIVITY MODIFYING PROTEIN RAMP"/>
    <property type="match status" value="1"/>
</dbReference>
<evidence type="ECO:0000256" key="8">
    <source>
        <dbReference type="ARBA" id="ARBA00023136"/>
    </source>
</evidence>
<dbReference type="InParanoid" id="F6RT14"/>
<evidence type="ECO:0000313" key="13">
    <source>
        <dbReference type="Ensembl" id="ENSCINP00000011902.3"/>
    </source>
</evidence>
<dbReference type="Ensembl" id="ENSCINT00000011902.3">
    <property type="protein sequence ID" value="ENSCINP00000011902.3"/>
    <property type="gene ID" value="ENSCING00000005771.3"/>
</dbReference>
<keyword evidence="4" id="KW-1003">Cell membrane</keyword>
<dbReference type="GO" id="GO:0006886">
    <property type="term" value="P:intracellular protein transport"/>
    <property type="evidence" value="ECO:0007669"/>
    <property type="project" value="InterPro"/>
</dbReference>
<accession>A0A1W2WHD0</accession>
<keyword evidence="9" id="KW-1015">Disulfide bond</keyword>
<sequence length="161" mass="18414">MVSIRPLFALCFLLVQVHGLENAMRDLSVVNQTTTLALKYRCNHPDEFINDVTICLTSFARYSQNMTSQEICDFKLIWRPYDTLSRCINASTSNGNCWDRYALFDDVMRSVTHPQFFNHCDKTEALVQPNNKHTVFVIIGLSCFLSVCGIILANYLVSMDD</sequence>
<evidence type="ECO:0000256" key="11">
    <source>
        <dbReference type="SAM" id="Phobius"/>
    </source>
</evidence>
<feature type="signal peptide" evidence="12">
    <location>
        <begin position="1"/>
        <end position="19"/>
    </location>
</feature>
<dbReference type="GO" id="GO:0008277">
    <property type="term" value="P:regulation of G protein-coupled receptor signaling pathway"/>
    <property type="evidence" value="ECO:0007669"/>
    <property type="project" value="InterPro"/>
</dbReference>
<protein>
    <submittedName>
        <fullName evidence="13">Uncharacterized LOC100178270</fullName>
    </submittedName>
</protein>
<dbReference type="GO" id="GO:0006816">
    <property type="term" value="P:calcium ion transport"/>
    <property type="evidence" value="ECO:0000318"/>
    <property type="project" value="GO_Central"/>
</dbReference>
<dbReference type="RefSeq" id="XP_002127698.1">
    <property type="nucleotide sequence ID" value="XM_002127662.3"/>
</dbReference>
<reference evidence="13" key="2">
    <citation type="journal article" date="2008" name="Genome Biol.">
        <title>Improved genome assembly and evidence-based global gene model set for the chordate Ciona intestinalis: new insight into intron and operon populations.</title>
        <authorList>
            <person name="Satou Y."/>
            <person name="Mineta K."/>
            <person name="Ogasawara M."/>
            <person name="Sasakura Y."/>
            <person name="Shoguchi E."/>
            <person name="Ueno K."/>
            <person name="Yamada L."/>
            <person name="Matsumoto J."/>
            <person name="Wasserscheid J."/>
            <person name="Dewar K."/>
            <person name="Wiley G.B."/>
            <person name="Macmil S.L."/>
            <person name="Roe B.A."/>
            <person name="Zeller R.W."/>
            <person name="Hastings K.E."/>
            <person name="Lemaire P."/>
            <person name="Lindquist E."/>
            <person name="Endo T."/>
            <person name="Hotta K."/>
            <person name="Inaba K."/>
        </authorList>
    </citation>
    <scope>NUCLEOTIDE SEQUENCE [LARGE SCALE GENOMIC DNA]</scope>
    <source>
        <strain evidence="13">wild type</strain>
    </source>
</reference>
<dbReference type="GeneID" id="100178270"/>
<evidence type="ECO:0000256" key="3">
    <source>
        <dbReference type="ARBA" id="ARBA00022448"/>
    </source>
</evidence>
<organism evidence="13 14">
    <name type="scientific">Ciona intestinalis</name>
    <name type="common">Transparent sea squirt</name>
    <name type="synonym">Ascidia intestinalis</name>
    <dbReference type="NCBI Taxonomy" id="7719"/>
    <lineage>
        <taxon>Eukaryota</taxon>
        <taxon>Metazoa</taxon>
        <taxon>Chordata</taxon>
        <taxon>Tunicata</taxon>
        <taxon>Ascidiacea</taxon>
        <taxon>Phlebobranchia</taxon>
        <taxon>Cionidae</taxon>
        <taxon>Ciona</taxon>
    </lineage>
</organism>